<dbReference type="PRINTS" id="PR00411">
    <property type="entry name" value="PNDRDTASEI"/>
</dbReference>
<dbReference type="Pfam" id="PF12831">
    <property type="entry name" value="FAD_oxidored"/>
    <property type="match status" value="1"/>
</dbReference>
<gene>
    <name evidence="1" type="ORF">GCM10008018_10820</name>
</gene>
<proteinExistence type="predicted"/>
<name>A0ABQ2BUB7_9BACL</name>
<dbReference type="InterPro" id="IPR036188">
    <property type="entry name" value="FAD/NAD-bd_sf"/>
</dbReference>
<comment type="caution">
    <text evidence="1">The sequence shown here is derived from an EMBL/GenBank/DDBJ whole genome shotgun (WGS) entry which is preliminary data.</text>
</comment>
<evidence type="ECO:0000313" key="1">
    <source>
        <dbReference type="EMBL" id="GGI45183.1"/>
    </source>
</evidence>
<dbReference type="EMBL" id="BMHE01000003">
    <property type="protein sequence ID" value="GGI45183.1"/>
    <property type="molecule type" value="Genomic_DNA"/>
</dbReference>
<keyword evidence="2" id="KW-1185">Reference proteome</keyword>
<organism evidence="1 2">
    <name type="scientific">Paenibacillus marchantiophytorum</name>
    <dbReference type="NCBI Taxonomy" id="1619310"/>
    <lineage>
        <taxon>Bacteria</taxon>
        <taxon>Bacillati</taxon>
        <taxon>Bacillota</taxon>
        <taxon>Bacilli</taxon>
        <taxon>Bacillales</taxon>
        <taxon>Paenibacillaceae</taxon>
        <taxon>Paenibacillus</taxon>
    </lineage>
</organism>
<dbReference type="SUPFAM" id="SSF51905">
    <property type="entry name" value="FAD/NAD(P)-binding domain"/>
    <property type="match status" value="1"/>
</dbReference>
<accession>A0ABQ2BUB7</accession>
<evidence type="ECO:0000313" key="2">
    <source>
        <dbReference type="Proteomes" id="UP000615455"/>
    </source>
</evidence>
<dbReference type="Gene3D" id="3.50.50.60">
    <property type="entry name" value="FAD/NAD(P)-binding domain"/>
    <property type="match status" value="1"/>
</dbReference>
<reference evidence="2" key="1">
    <citation type="journal article" date="2019" name="Int. J. Syst. Evol. Microbiol.">
        <title>The Global Catalogue of Microorganisms (GCM) 10K type strain sequencing project: providing services to taxonomists for standard genome sequencing and annotation.</title>
        <authorList>
            <consortium name="The Broad Institute Genomics Platform"/>
            <consortium name="The Broad Institute Genome Sequencing Center for Infectious Disease"/>
            <person name="Wu L."/>
            <person name="Ma J."/>
        </authorList>
    </citation>
    <scope>NUCLEOTIDE SEQUENCE [LARGE SCALE GENOMIC DNA]</scope>
    <source>
        <strain evidence="2">CGMCC 1.15043</strain>
    </source>
</reference>
<dbReference type="PANTHER" id="PTHR42716">
    <property type="entry name" value="L-ASPARTATE OXIDASE"/>
    <property type="match status" value="1"/>
</dbReference>
<protein>
    <submittedName>
        <fullName evidence="1">FAD-dependent oxidoreductase</fullName>
    </submittedName>
</protein>
<dbReference type="InterPro" id="IPR005288">
    <property type="entry name" value="NadB"/>
</dbReference>
<dbReference type="PANTHER" id="PTHR42716:SF1">
    <property type="entry name" value="SLL0471 PROTEIN"/>
    <property type="match status" value="1"/>
</dbReference>
<dbReference type="Proteomes" id="UP000615455">
    <property type="component" value="Unassembled WGS sequence"/>
</dbReference>
<sequence>MGATTSETNTVHNQQEMRADIAIIGGGTGGFAAALAAAKSGKSVIMTEETEWIGGQLTSQAVPPDEHPWIEQFGCTRTYRQFRDGVRDYYRRHFPLTAEAQARVHLNPGNGGVSRLCHEPRAALAVLKDMLAPYVHSGRLQILYRHRAASAVLEGNNVRQVIVRNLLTDDLVTLTAAYFLDATECGDVLPLAGAEYVTGAESFSQTGEPHAVEGAALPQDMQGFTHCFAMDYVEGEDHTIERPERYDFWRAYKADFWPDRLLSWTGVRPHTLEAVNYELFEGTERYSLFYYRRIIDAANFEKGFYPGSITLVNWPQNDYWIGSVIDVSESEREQHLWDAKQLSLSLLYWLQTEAPRPDGGHGYPGLRLRKDVVGTEDGLAMYPYIRESRRIKAEFTVLEQHVSAACRPDGKAETFDDSVGIGCYRIDLHPSTGNRHYIDISSLPFQIPLGSLIPVRINNLLPACKNLGVTHITNGCYRLHPVEWNIGEAAGFLASHCIDRGLLPREVRNQQPELREFQRKLTNDGIELTWPSIHSV</sequence>